<evidence type="ECO:0000313" key="3">
    <source>
        <dbReference type="Proteomes" id="UP000837857"/>
    </source>
</evidence>
<proteinExistence type="predicted"/>
<organism evidence="2 3">
    <name type="scientific">Iphiclides podalirius</name>
    <name type="common">scarce swallowtail</name>
    <dbReference type="NCBI Taxonomy" id="110791"/>
    <lineage>
        <taxon>Eukaryota</taxon>
        <taxon>Metazoa</taxon>
        <taxon>Ecdysozoa</taxon>
        <taxon>Arthropoda</taxon>
        <taxon>Hexapoda</taxon>
        <taxon>Insecta</taxon>
        <taxon>Pterygota</taxon>
        <taxon>Neoptera</taxon>
        <taxon>Endopterygota</taxon>
        <taxon>Lepidoptera</taxon>
        <taxon>Glossata</taxon>
        <taxon>Ditrysia</taxon>
        <taxon>Papilionoidea</taxon>
        <taxon>Papilionidae</taxon>
        <taxon>Papilioninae</taxon>
        <taxon>Iphiclides</taxon>
    </lineage>
</organism>
<gene>
    <name evidence="2" type="ORF">IPOD504_LOCUS2980</name>
</gene>
<keyword evidence="3" id="KW-1185">Reference proteome</keyword>
<feature type="region of interest" description="Disordered" evidence="1">
    <location>
        <begin position="1"/>
        <end position="26"/>
    </location>
</feature>
<feature type="region of interest" description="Disordered" evidence="1">
    <location>
        <begin position="41"/>
        <end position="75"/>
    </location>
</feature>
<evidence type="ECO:0000313" key="2">
    <source>
        <dbReference type="EMBL" id="CAH2041197.1"/>
    </source>
</evidence>
<reference evidence="2" key="1">
    <citation type="submission" date="2022-03" db="EMBL/GenBank/DDBJ databases">
        <authorList>
            <person name="Martin H S."/>
        </authorList>
    </citation>
    <scope>NUCLEOTIDE SEQUENCE</scope>
</reference>
<sequence length="75" mass="8298">MKWLWGVRGPNHHLSGPKSTSPARGAPCRTANEALTTHQHALDQRGGLWSNPSMEDKRWRGPECPATLARRASVD</sequence>
<dbReference type="EMBL" id="OW152825">
    <property type="protein sequence ID" value="CAH2041197.1"/>
    <property type="molecule type" value="Genomic_DNA"/>
</dbReference>
<name>A0ABN8HXF3_9NEOP</name>
<evidence type="ECO:0000256" key="1">
    <source>
        <dbReference type="SAM" id="MobiDB-lite"/>
    </source>
</evidence>
<accession>A0ABN8HXF3</accession>
<protein>
    <submittedName>
        <fullName evidence="2">Uncharacterized protein</fullName>
    </submittedName>
</protein>
<dbReference type="Proteomes" id="UP000837857">
    <property type="component" value="Chromosome 13"/>
</dbReference>
<feature type="non-terminal residue" evidence="2">
    <location>
        <position position="75"/>
    </location>
</feature>